<proteinExistence type="predicted"/>
<reference evidence="1" key="1">
    <citation type="submission" date="2020-06" db="EMBL/GenBank/DDBJ databases">
        <title>Unique genomic features of the anaerobic methanotrophic archaea.</title>
        <authorList>
            <person name="Chadwick G.L."/>
            <person name="Skennerton C.T."/>
            <person name="Laso-Perez R."/>
            <person name="Leu A.O."/>
            <person name="Speth D.R."/>
            <person name="Yu H."/>
            <person name="Morgan-Lang C."/>
            <person name="Hatzenpichler R."/>
            <person name="Goudeau D."/>
            <person name="Malmstrom R."/>
            <person name="Brazelton W.J."/>
            <person name="Woyke T."/>
            <person name="Hallam S.J."/>
            <person name="Tyson G.W."/>
            <person name="Wegener G."/>
            <person name="Boetius A."/>
            <person name="Orphan V."/>
        </authorList>
    </citation>
    <scope>NUCLEOTIDE SEQUENCE</scope>
</reference>
<organism evidence="1">
    <name type="scientific">Candidatus Methanogaster sp. ANME-2c ERB4</name>
    <dbReference type="NCBI Taxonomy" id="2759911"/>
    <lineage>
        <taxon>Archaea</taxon>
        <taxon>Methanobacteriati</taxon>
        <taxon>Methanobacteriota</taxon>
        <taxon>Stenosarchaea group</taxon>
        <taxon>Methanomicrobia</taxon>
        <taxon>Methanosarcinales</taxon>
        <taxon>ANME-2 cluster</taxon>
        <taxon>Candidatus Methanogasteraceae</taxon>
        <taxon>Candidatus Methanogaster</taxon>
    </lineage>
</organism>
<sequence>MDRRYVIESKRYVDDDGNNTHDSWTSVVENIKIEDGFVKFTPTDGEHAGLKHYITFPNIHIVRECPESE</sequence>
<name>A0A7G9YJ37_9EURY</name>
<dbReference type="EMBL" id="MT631288">
    <property type="protein sequence ID" value="QNO48021.1"/>
    <property type="molecule type" value="Genomic_DNA"/>
</dbReference>
<accession>A0A7G9YJ37</accession>
<gene>
    <name evidence="1" type="ORF">BOHIEODL_00001</name>
</gene>
<dbReference type="AlphaFoldDB" id="A0A7G9YJ37"/>
<evidence type="ECO:0000313" key="1">
    <source>
        <dbReference type="EMBL" id="QNO48021.1"/>
    </source>
</evidence>
<protein>
    <submittedName>
        <fullName evidence="1">Uncharacterized protein</fullName>
    </submittedName>
</protein>